<dbReference type="AlphaFoldDB" id="A0A3Q4I452"/>
<keyword evidence="9 13" id="KW-0697">Rotamase</keyword>
<evidence type="ECO:0000256" key="6">
    <source>
        <dbReference type="ARBA" id="ARBA00022737"/>
    </source>
</evidence>
<dbReference type="SUPFAM" id="SSF54534">
    <property type="entry name" value="FKBP-like"/>
    <property type="match status" value="2"/>
</dbReference>
<keyword evidence="14" id="KW-0812">Transmembrane</keyword>
<evidence type="ECO:0000256" key="2">
    <source>
        <dbReference type="ARBA" id="ARBA00004240"/>
    </source>
</evidence>
<dbReference type="Ensembl" id="ENSNBRT00000025675.1">
    <property type="protein sequence ID" value="ENSNBRP00000025022.1"/>
    <property type="gene ID" value="ENSNBRG00000019110.1"/>
</dbReference>
<evidence type="ECO:0000256" key="11">
    <source>
        <dbReference type="ARBA" id="ARBA00023235"/>
    </source>
</evidence>
<dbReference type="STRING" id="32507.ENSNBRP00000025022"/>
<feature type="domain" description="PPIase FKBP-type" evidence="15">
    <location>
        <begin position="264"/>
        <end position="362"/>
    </location>
</feature>
<keyword evidence="8" id="KW-0106">Calcium</keyword>
<dbReference type="EC" id="5.2.1.8" evidence="3 13"/>
<keyword evidence="4" id="KW-0479">Metal-binding</keyword>
<proteinExistence type="predicted"/>
<keyword evidence="14" id="KW-1133">Transmembrane helix</keyword>
<dbReference type="InterPro" id="IPR051989">
    <property type="entry name" value="FKBP-like_isomerase"/>
</dbReference>
<name>A0A3Q4I452_NEOBR</name>
<dbReference type="PANTHER" id="PTHR46046">
    <property type="entry name" value="PEPTIDYLPROLYL ISOMERASE"/>
    <property type="match status" value="1"/>
</dbReference>
<comment type="function">
    <text evidence="12">PPIases accelerate the folding of proteins during protein synthesis.</text>
</comment>
<dbReference type="FunFam" id="3.10.50.40:FF:000002">
    <property type="entry name" value="Peptidylprolyl isomerase"/>
    <property type="match status" value="1"/>
</dbReference>
<dbReference type="SUPFAM" id="SSF47473">
    <property type="entry name" value="EF-hand"/>
    <property type="match status" value="1"/>
</dbReference>
<dbReference type="Pfam" id="PF00254">
    <property type="entry name" value="FKBP_C"/>
    <property type="match status" value="3"/>
</dbReference>
<dbReference type="Bgee" id="ENSNBRG00000019110">
    <property type="expression patterns" value="Expressed in testis and 1 other cell type or tissue"/>
</dbReference>
<keyword evidence="10" id="KW-0325">Glycoprotein</keyword>
<keyword evidence="17" id="KW-1185">Reference proteome</keyword>
<comment type="catalytic activity">
    <reaction evidence="1 13">
        <text>[protein]-peptidylproline (omega=180) = [protein]-peptidylproline (omega=0)</text>
        <dbReference type="Rhea" id="RHEA:16237"/>
        <dbReference type="Rhea" id="RHEA-COMP:10747"/>
        <dbReference type="Rhea" id="RHEA-COMP:10748"/>
        <dbReference type="ChEBI" id="CHEBI:83833"/>
        <dbReference type="ChEBI" id="CHEBI:83834"/>
        <dbReference type="EC" id="5.2.1.8"/>
    </reaction>
</comment>
<reference evidence="16" key="1">
    <citation type="submission" date="2025-08" db="UniProtKB">
        <authorList>
            <consortium name="Ensembl"/>
        </authorList>
    </citation>
    <scope>IDENTIFICATION</scope>
</reference>
<feature type="domain" description="PPIase FKBP-type" evidence="15">
    <location>
        <begin position="173"/>
        <end position="261"/>
    </location>
</feature>
<comment type="subcellular location">
    <subcellularLocation>
        <location evidence="2">Endoplasmic reticulum</location>
    </subcellularLocation>
</comment>
<dbReference type="GO" id="GO:0003755">
    <property type="term" value="F:peptidyl-prolyl cis-trans isomerase activity"/>
    <property type="evidence" value="ECO:0007669"/>
    <property type="project" value="UniProtKB-KW"/>
</dbReference>
<keyword evidence="6" id="KW-0677">Repeat</keyword>
<dbReference type="GeneTree" id="ENSGT00940000156331"/>
<keyword evidence="11 13" id="KW-0413">Isomerase</keyword>
<dbReference type="InterPro" id="IPR011992">
    <property type="entry name" value="EF-hand-dom_pair"/>
</dbReference>
<sequence length="458" mass="51804">MWRTTRRLLSSNRVSLSRLTELQLLQQKLLLLSHLLTVNCSPGPLLDVVVDRYDIPKVCPREVEIEDFVRYHFNGTFFEDGKKFDSSKIHYFDFYWMAFFAVLFGVCSGQILIFFLITFFHEHASFLPTGTMIPPQATLVFEVLMVDVFNPKDDVIVEAKEVPKGCTRTTVTGDYIRYHYNGTFQDGTLFDSSYQRNSTYNTYIGMGYVIQGMDKALQGLCIGEKRRVIIPPHLAYGEKGVGDFIPGSAVLVFDIHVIDFHNPKDPVNIKVTHKPQECNMRSEADDLIQYRYNSPSAFDSPSTTTLGANNVILGLEEGLRGMCVGERREVVIPPHFGHGENEAGGVPKSAVLFFELELVELQKGVPEDYMFVWVGDGPDPLFPAMDLDGDKQVPLEEFSLFIRLQVQGGKGRLRPGIDADSIIKDMFDNQDRNKDGKIVEDELTVTEDEVSKQARDEL</sequence>
<evidence type="ECO:0000259" key="15">
    <source>
        <dbReference type="PROSITE" id="PS50059"/>
    </source>
</evidence>
<evidence type="ECO:0000256" key="5">
    <source>
        <dbReference type="ARBA" id="ARBA00022729"/>
    </source>
</evidence>
<evidence type="ECO:0000256" key="1">
    <source>
        <dbReference type="ARBA" id="ARBA00000971"/>
    </source>
</evidence>
<evidence type="ECO:0000256" key="14">
    <source>
        <dbReference type="SAM" id="Phobius"/>
    </source>
</evidence>
<keyword evidence="7" id="KW-0256">Endoplasmic reticulum</keyword>
<feature type="transmembrane region" description="Helical" evidence="14">
    <location>
        <begin position="94"/>
        <end position="120"/>
    </location>
</feature>
<dbReference type="PANTHER" id="PTHR46046:SF3">
    <property type="entry name" value="PEPTIDYL-PROLYL CIS-TRANS ISOMERASE FKBP10"/>
    <property type="match status" value="1"/>
</dbReference>
<dbReference type="Gene3D" id="3.10.50.40">
    <property type="match status" value="2"/>
</dbReference>
<dbReference type="GO" id="GO:0046872">
    <property type="term" value="F:metal ion binding"/>
    <property type="evidence" value="ECO:0007669"/>
    <property type="project" value="UniProtKB-KW"/>
</dbReference>
<evidence type="ECO:0000313" key="16">
    <source>
        <dbReference type="Ensembl" id="ENSNBRP00000025022.1"/>
    </source>
</evidence>
<dbReference type="InterPro" id="IPR001179">
    <property type="entry name" value="PPIase_FKBP_dom"/>
</dbReference>
<keyword evidence="5" id="KW-0732">Signal</keyword>
<accession>A0A3Q4I452</accession>
<evidence type="ECO:0000256" key="13">
    <source>
        <dbReference type="PROSITE-ProRule" id="PRU00277"/>
    </source>
</evidence>
<evidence type="ECO:0000256" key="3">
    <source>
        <dbReference type="ARBA" id="ARBA00013194"/>
    </source>
</evidence>
<organism evidence="16 17">
    <name type="scientific">Neolamprologus brichardi</name>
    <name type="common">Fairy cichlid</name>
    <name type="synonym">Lamprologus brichardi</name>
    <dbReference type="NCBI Taxonomy" id="32507"/>
    <lineage>
        <taxon>Eukaryota</taxon>
        <taxon>Metazoa</taxon>
        <taxon>Chordata</taxon>
        <taxon>Craniata</taxon>
        <taxon>Vertebrata</taxon>
        <taxon>Euteleostomi</taxon>
        <taxon>Actinopterygii</taxon>
        <taxon>Neopterygii</taxon>
        <taxon>Teleostei</taxon>
        <taxon>Neoteleostei</taxon>
        <taxon>Acanthomorphata</taxon>
        <taxon>Ovalentaria</taxon>
        <taxon>Cichlomorphae</taxon>
        <taxon>Cichliformes</taxon>
        <taxon>Cichlidae</taxon>
        <taxon>African cichlids</taxon>
        <taxon>Pseudocrenilabrinae</taxon>
        <taxon>Lamprologini</taxon>
        <taxon>Neolamprologus</taxon>
    </lineage>
</organism>
<evidence type="ECO:0000256" key="9">
    <source>
        <dbReference type="ARBA" id="ARBA00023110"/>
    </source>
</evidence>
<keyword evidence="14" id="KW-0472">Membrane</keyword>
<dbReference type="PROSITE" id="PS50059">
    <property type="entry name" value="FKBP_PPIASE"/>
    <property type="match status" value="2"/>
</dbReference>
<evidence type="ECO:0000256" key="12">
    <source>
        <dbReference type="ARBA" id="ARBA00055986"/>
    </source>
</evidence>
<evidence type="ECO:0000256" key="7">
    <source>
        <dbReference type="ARBA" id="ARBA00022824"/>
    </source>
</evidence>
<dbReference type="Gene3D" id="1.10.238.10">
    <property type="entry name" value="EF-hand"/>
    <property type="match status" value="1"/>
</dbReference>
<evidence type="ECO:0000313" key="17">
    <source>
        <dbReference type="Proteomes" id="UP000261580"/>
    </source>
</evidence>
<evidence type="ECO:0000256" key="4">
    <source>
        <dbReference type="ARBA" id="ARBA00022723"/>
    </source>
</evidence>
<protein>
    <recommendedName>
        <fullName evidence="3 13">peptidylprolyl isomerase</fullName>
        <ecNumber evidence="3 13">5.2.1.8</ecNumber>
    </recommendedName>
</protein>
<dbReference type="InterPro" id="IPR046357">
    <property type="entry name" value="PPIase_dom_sf"/>
</dbReference>
<evidence type="ECO:0000256" key="8">
    <source>
        <dbReference type="ARBA" id="ARBA00022837"/>
    </source>
</evidence>
<dbReference type="Proteomes" id="UP000261580">
    <property type="component" value="Unassembled WGS sequence"/>
</dbReference>
<evidence type="ECO:0000256" key="10">
    <source>
        <dbReference type="ARBA" id="ARBA00023180"/>
    </source>
</evidence>
<dbReference type="GO" id="GO:0005783">
    <property type="term" value="C:endoplasmic reticulum"/>
    <property type="evidence" value="ECO:0007669"/>
    <property type="project" value="UniProtKB-SubCell"/>
</dbReference>
<reference evidence="16" key="2">
    <citation type="submission" date="2025-09" db="UniProtKB">
        <authorList>
            <consortium name="Ensembl"/>
        </authorList>
    </citation>
    <scope>IDENTIFICATION</scope>
</reference>